<dbReference type="CDD" id="cd04090">
    <property type="entry name" value="EF2_II_snRNP"/>
    <property type="match status" value="1"/>
</dbReference>
<keyword evidence="5" id="KW-0508">mRNA splicing</keyword>
<dbReference type="GO" id="GO:0046540">
    <property type="term" value="C:U4/U6 x U5 tri-snRNP complex"/>
    <property type="evidence" value="ECO:0007669"/>
    <property type="project" value="TreeGrafter"/>
</dbReference>
<dbReference type="SUPFAM" id="SSF54211">
    <property type="entry name" value="Ribosomal protein S5 domain 2-like"/>
    <property type="match status" value="1"/>
</dbReference>
<dbReference type="GO" id="GO:0005525">
    <property type="term" value="F:GTP binding"/>
    <property type="evidence" value="ECO:0007669"/>
    <property type="project" value="UniProtKB-KW"/>
</dbReference>
<dbReference type="InterPro" id="IPR031950">
    <property type="entry name" value="EFTUD2_N"/>
</dbReference>
<dbReference type="STRING" id="1173061.A0A0J9XAK3"/>
<evidence type="ECO:0000256" key="6">
    <source>
        <dbReference type="ARBA" id="ARBA00023242"/>
    </source>
</evidence>
<evidence type="ECO:0000256" key="2">
    <source>
        <dbReference type="ARBA" id="ARBA00022664"/>
    </source>
</evidence>
<dbReference type="FunFam" id="3.90.1430.10:FF:000003">
    <property type="entry name" value="Elongation factor 2"/>
    <property type="match status" value="1"/>
</dbReference>
<dbReference type="InterPro" id="IPR005225">
    <property type="entry name" value="Small_GTP-bd"/>
</dbReference>
<dbReference type="InterPro" id="IPR027417">
    <property type="entry name" value="P-loop_NTPase"/>
</dbReference>
<dbReference type="Pfam" id="PF00679">
    <property type="entry name" value="EFG_C"/>
    <property type="match status" value="1"/>
</dbReference>
<dbReference type="Gene3D" id="3.90.1430.10">
    <property type="entry name" value="Yeast translation eEF2 (G' domain)"/>
    <property type="match status" value="1"/>
</dbReference>
<keyword evidence="4" id="KW-0342">GTP-binding</keyword>
<name>A0A0J9XAK3_GEOCN</name>
<evidence type="ECO:0000256" key="7">
    <source>
        <dbReference type="ARBA" id="ARBA00055641"/>
    </source>
</evidence>
<dbReference type="Gene3D" id="3.30.70.240">
    <property type="match status" value="1"/>
</dbReference>
<feature type="compositionally biased region" description="Basic and acidic residues" evidence="8">
    <location>
        <begin position="44"/>
        <end position="61"/>
    </location>
</feature>
<dbReference type="GO" id="GO:0000974">
    <property type="term" value="C:Prp19 complex"/>
    <property type="evidence" value="ECO:0007669"/>
    <property type="project" value="UniProtKB-ARBA"/>
</dbReference>
<dbReference type="Gene3D" id="3.40.50.300">
    <property type="entry name" value="P-loop containing nucleotide triphosphate hydrolases"/>
    <property type="match status" value="1"/>
</dbReference>
<feature type="region of interest" description="Disordered" evidence="8">
    <location>
        <begin position="1"/>
        <end position="61"/>
    </location>
</feature>
<evidence type="ECO:0000313" key="11">
    <source>
        <dbReference type="Proteomes" id="UP000242525"/>
    </source>
</evidence>
<dbReference type="InterPro" id="IPR020568">
    <property type="entry name" value="Ribosomal_Su5_D2-typ_SF"/>
</dbReference>
<dbReference type="OrthoDB" id="364892at2759"/>
<dbReference type="InterPro" id="IPR035647">
    <property type="entry name" value="EFG_III/V"/>
</dbReference>
<dbReference type="Pfam" id="PF16004">
    <property type="entry name" value="EFTUD2"/>
    <property type="match status" value="1"/>
</dbReference>
<dbReference type="InterPro" id="IPR005517">
    <property type="entry name" value="Transl_elong_EFG/EF2_IV"/>
</dbReference>
<dbReference type="PANTHER" id="PTHR42908:SF6">
    <property type="entry name" value="116 KDA U5 SMALL NUCLEAR RIBONUCLEOPROTEIN COMPONENT"/>
    <property type="match status" value="1"/>
</dbReference>
<dbReference type="PANTHER" id="PTHR42908">
    <property type="entry name" value="TRANSLATION ELONGATION FACTOR-RELATED"/>
    <property type="match status" value="1"/>
</dbReference>
<dbReference type="CDD" id="cd01683">
    <property type="entry name" value="EF2_IV_snRNP"/>
    <property type="match status" value="1"/>
</dbReference>
<dbReference type="Gene3D" id="3.30.70.870">
    <property type="entry name" value="Elongation Factor G (Translational Gtpase), domain 3"/>
    <property type="match status" value="1"/>
</dbReference>
<dbReference type="GO" id="GO:0000398">
    <property type="term" value="P:mRNA splicing, via spliceosome"/>
    <property type="evidence" value="ECO:0007669"/>
    <property type="project" value="UniProtKB-ARBA"/>
</dbReference>
<evidence type="ECO:0000313" key="10">
    <source>
        <dbReference type="EMBL" id="CDO54297.1"/>
    </source>
</evidence>
<evidence type="ECO:0000256" key="1">
    <source>
        <dbReference type="ARBA" id="ARBA00004123"/>
    </source>
</evidence>
<dbReference type="Proteomes" id="UP000242525">
    <property type="component" value="Unassembled WGS sequence"/>
</dbReference>
<feature type="compositionally biased region" description="Basic and acidic residues" evidence="8">
    <location>
        <begin position="23"/>
        <end position="34"/>
    </location>
</feature>
<accession>A0A0J9XAK3</accession>
<dbReference type="InterPro" id="IPR004161">
    <property type="entry name" value="EFTu-like_2"/>
</dbReference>
<keyword evidence="2" id="KW-0507">mRNA processing</keyword>
<dbReference type="SUPFAM" id="SSF52540">
    <property type="entry name" value="P-loop containing nucleoside triphosphate hydrolases"/>
    <property type="match status" value="1"/>
</dbReference>
<dbReference type="Pfam" id="PF00009">
    <property type="entry name" value="GTP_EFTU"/>
    <property type="match status" value="1"/>
</dbReference>
<keyword evidence="11" id="KW-1185">Reference proteome</keyword>
<dbReference type="FunFam" id="3.30.230.10:FF:000009">
    <property type="entry name" value="116 kDa U5 small nuclear ribonucleoprotein component"/>
    <property type="match status" value="1"/>
</dbReference>
<dbReference type="InterPro" id="IPR014721">
    <property type="entry name" value="Ribsml_uS5_D2-typ_fold_subgr"/>
</dbReference>
<dbReference type="Pfam" id="PF03764">
    <property type="entry name" value="EFG_IV"/>
    <property type="match status" value="1"/>
</dbReference>
<protein>
    <submittedName>
        <fullName evidence="10">Similar to Saccharomyces cerevisiae YKL173W SNU114 GTPase component of U5 snRNP involved in mRNA splicing via spliceosome</fullName>
    </submittedName>
</protein>
<feature type="domain" description="Tr-type G" evidence="9">
    <location>
        <begin position="135"/>
        <end position="420"/>
    </location>
</feature>
<evidence type="ECO:0000259" key="9">
    <source>
        <dbReference type="PROSITE" id="PS51722"/>
    </source>
</evidence>
<reference evidence="10" key="1">
    <citation type="submission" date="2014-03" db="EMBL/GenBank/DDBJ databases">
        <authorList>
            <person name="Casaregola S."/>
        </authorList>
    </citation>
    <scope>NUCLEOTIDE SEQUENCE [LARGE SCALE GENOMIC DNA]</scope>
    <source>
        <strain evidence="10">CLIB 918</strain>
    </source>
</reference>
<dbReference type="AlphaFoldDB" id="A0A0J9XAK3"/>
<dbReference type="FunFam" id="2.40.30.10:FF:000029">
    <property type="entry name" value="116 kDa U5 small nuclear ribonucleoprotein component"/>
    <property type="match status" value="1"/>
</dbReference>
<keyword evidence="6" id="KW-0539">Nucleus</keyword>
<dbReference type="GO" id="GO:0071007">
    <property type="term" value="C:U2-type catalytic step 2 spliceosome"/>
    <property type="evidence" value="ECO:0007669"/>
    <property type="project" value="TreeGrafter"/>
</dbReference>
<dbReference type="Pfam" id="PF03144">
    <property type="entry name" value="GTP_EFTU_D2"/>
    <property type="match status" value="1"/>
</dbReference>
<dbReference type="GO" id="GO:0005829">
    <property type="term" value="C:cytosol"/>
    <property type="evidence" value="ECO:0007669"/>
    <property type="project" value="TreeGrafter"/>
</dbReference>
<dbReference type="SMART" id="SM00838">
    <property type="entry name" value="EFG_C"/>
    <property type="match status" value="1"/>
</dbReference>
<dbReference type="PROSITE" id="PS51722">
    <property type="entry name" value="G_TR_2"/>
    <property type="match status" value="1"/>
</dbReference>
<dbReference type="InterPro" id="IPR009000">
    <property type="entry name" value="Transl_B-barrel_sf"/>
</dbReference>
<comment type="subcellular location">
    <subcellularLocation>
        <location evidence="1">Nucleus</location>
    </subcellularLocation>
</comment>
<dbReference type="InterPro" id="IPR000640">
    <property type="entry name" value="EFG_V-like"/>
</dbReference>
<evidence type="ECO:0000256" key="4">
    <source>
        <dbReference type="ARBA" id="ARBA00023134"/>
    </source>
</evidence>
<dbReference type="GO" id="GO:0003924">
    <property type="term" value="F:GTPase activity"/>
    <property type="evidence" value="ECO:0007669"/>
    <property type="project" value="InterPro"/>
</dbReference>
<sequence length="982" mass="110510">MDEEDLYDEFGNYIGPDEASGSENEHDNVGHEYMDQSDNNDEATGDHDAYEQPESEPEHEYSNAVVLHEDKDYYPSQREVYGEDVETMVQERDNQSLSEPIIKPVENKLFIIEEKELPTVNYTWSWQSSLMGLPEHIRNIAIVGHLNHGKTSLLDLLVKETHVLPDRDRAKIDEQLRYTDTHILEQERGLTIKSSPISLVLQNTKEKSYLFNIMDTPGHVNFLDEVSVATQFVDGLVLVVDVVEGLMITARKVIEQACLEKIPIVLVLNKVDRLILDLKLPPSEAYYKLRYCIDQVNTLIKENTFNDDEFVPLSPEKGNVVFASSTSNFIFSTYSFALHYKETSPSVDAVGFSKRLWGDIYYNPESRKFSRKPLENGAKRTFEHFILDPLYKIFTSVLEKEKEDLSETLAKLNIYLKPSTYSIDVRPLLQTVCQLFFGNSAALVDAVLEHIKSPTENAKAKVERAFTGPLDSEVAKSMSACDSNGPLVIHIAKLFSSPDSKEMYALGRVMSGTISQGQRVSVLGETYSEYDTEDLNETTVSGLWVYQSRYKIPMEGVPAGNWALIKGVDSSIVKSATIYSADFNDDMHIFKPISYMGEAIFKVAVEPVNPSELPKMLEGLRKVSKSYALLQTKAEESGEHVILGSGELYMDCVLYDLRILYADMAIKVSDPVVRFSETCIETSRARCYAITPNKQNKISIIAQPLDKSVAADIEAGNVVLEWGPKKVAKYMNQNHDWDLLAGRSIWAFGPEDNGPNVLMDDTIPDEVDKKLLFSVKESIKQGFQWAVRDGPLCEEPIRNTQYKIVDVVLASQPNLRNSNQIISTARRACYSAFLAAAPRLMEPIYQFHIVVPYDHASALSQTVERRRGYIASDKPVAGTQLRLVTGTIPVIDSIGFETDVRIVTKGFASVSLLFHEWDNVPGDPLDSTQRIPQLEPAPQSAMAREFIVKTRRRKGLSDDLPLTKLFDPSLVKTLQEADLLPR</sequence>
<gene>
    <name evidence="10" type="ORF">BN980_GECA07s02419g</name>
</gene>
<dbReference type="FunFam" id="3.30.70.870:FF:000002">
    <property type="entry name" value="Translation elongation factor 2"/>
    <property type="match status" value="1"/>
</dbReference>
<dbReference type="GO" id="GO:0005682">
    <property type="term" value="C:U5 snRNP"/>
    <property type="evidence" value="ECO:0007669"/>
    <property type="project" value="UniProtKB-ARBA"/>
</dbReference>
<dbReference type="InterPro" id="IPR000795">
    <property type="entry name" value="T_Tr_GTP-bd_dom"/>
</dbReference>
<comment type="function">
    <text evidence="7">Component of the U5 snRNP complex required for pre-mRNA splicing. Binds GTP.</text>
</comment>
<dbReference type="Gene3D" id="3.30.230.10">
    <property type="match status" value="1"/>
</dbReference>
<evidence type="ECO:0000256" key="3">
    <source>
        <dbReference type="ARBA" id="ARBA00022741"/>
    </source>
</evidence>
<dbReference type="GO" id="GO:0030623">
    <property type="term" value="F:U5 snRNA binding"/>
    <property type="evidence" value="ECO:0007669"/>
    <property type="project" value="TreeGrafter"/>
</dbReference>
<dbReference type="Gene3D" id="2.40.30.10">
    <property type="entry name" value="Translation factors"/>
    <property type="match status" value="1"/>
</dbReference>
<comment type="caution">
    <text evidence="10">The sequence shown here is derived from an EMBL/GenBank/DDBJ whole genome shotgun (WGS) entry which is preliminary data.</text>
</comment>
<keyword evidence="3" id="KW-0547">Nucleotide-binding</keyword>
<dbReference type="NCBIfam" id="TIGR00231">
    <property type="entry name" value="small_GTP"/>
    <property type="match status" value="1"/>
</dbReference>
<dbReference type="SUPFAM" id="SSF50447">
    <property type="entry name" value="Translation proteins"/>
    <property type="match status" value="1"/>
</dbReference>
<proteinExistence type="predicted"/>
<dbReference type="SUPFAM" id="SSF54980">
    <property type="entry name" value="EF-G C-terminal domain-like"/>
    <property type="match status" value="2"/>
</dbReference>
<evidence type="ECO:0000256" key="5">
    <source>
        <dbReference type="ARBA" id="ARBA00023187"/>
    </source>
</evidence>
<organism evidence="10 11">
    <name type="scientific">Geotrichum candidum</name>
    <name type="common">Oospora lactis</name>
    <name type="synonym">Dipodascus geotrichum</name>
    <dbReference type="NCBI Taxonomy" id="1173061"/>
    <lineage>
        <taxon>Eukaryota</taxon>
        <taxon>Fungi</taxon>
        <taxon>Dikarya</taxon>
        <taxon>Ascomycota</taxon>
        <taxon>Saccharomycotina</taxon>
        <taxon>Dipodascomycetes</taxon>
        <taxon>Dipodascales</taxon>
        <taxon>Dipodascaceae</taxon>
        <taxon>Geotrichum</taxon>
    </lineage>
</organism>
<evidence type="ECO:0000256" key="8">
    <source>
        <dbReference type="SAM" id="MobiDB-lite"/>
    </source>
</evidence>
<dbReference type="EMBL" id="CCBN010000007">
    <property type="protein sequence ID" value="CDO54297.1"/>
    <property type="molecule type" value="Genomic_DNA"/>
</dbReference>
<dbReference type="FunFam" id="3.40.50.300:FF:000646">
    <property type="entry name" value="U5 small nuclear ribonucleoprotein component"/>
    <property type="match status" value="1"/>
</dbReference>
<dbReference type="SMART" id="SM00889">
    <property type="entry name" value="EFG_IV"/>
    <property type="match status" value="1"/>
</dbReference>
<dbReference type="PRINTS" id="PR00315">
    <property type="entry name" value="ELONGATNFCT"/>
</dbReference>